<protein>
    <recommendedName>
        <fullName evidence="4">Probable nitronate monooxygenase</fullName>
    </recommendedName>
    <alternativeName>
        <fullName evidence="11">Propionate 3-nitronate monooxygenase</fullName>
    </alternativeName>
</protein>
<evidence type="ECO:0000256" key="1">
    <source>
        <dbReference type="ARBA" id="ARBA00001917"/>
    </source>
</evidence>
<name>A0A1G8RIR9_9BACI</name>
<keyword evidence="14" id="KW-1185">Reference proteome</keyword>
<dbReference type="SUPFAM" id="SSF51412">
    <property type="entry name" value="Inosine monophosphate dehydrogenase (IMPDH)"/>
    <property type="match status" value="1"/>
</dbReference>
<evidence type="ECO:0000256" key="11">
    <source>
        <dbReference type="ARBA" id="ARBA00031155"/>
    </source>
</evidence>
<dbReference type="Proteomes" id="UP000199225">
    <property type="component" value="Unassembled WGS sequence"/>
</dbReference>
<dbReference type="FunFam" id="3.20.20.70:FF:000154">
    <property type="entry name" value="Probable nitronate monooxygenase"/>
    <property type="match status" value="1"/>
</dbReference>
<organism evidence="13 14">
    <name type="scientific">Salimicrobium halophilum</name>
    <dbReference type="NCBI Taxonomy" id="86666"/>
    <lineage>
        <taxon>Bacteria</taxon>
        <taxon>Bacillati</taxon>
        <taxon>Bacillota</taxon>
        <taxon>Bacilli</taxon>
        <taxon>Bacillales</taxon>
        <taxon>Bacillaceae</taxon>
        <taxon>Salimicrobium</taxon>
    </lineage>
</organism>
<gene>
    <name evidence="13" type="ORF">SAMN04490247_1058</name>
</gene>
<evidence type="ECO:0000313" key="14">
    <source>
        <dbReference type="Proteomes" id="UP000199225"/>
    </source>
</evidence>
<keyword evidence="9" id="KW-0560">Oxidoreductase</keyword>
<evidence type="ECO:0000256" key="6">
    <source>
        <dbReference type="ARBA" id="ARBA00022630"/>
    </source>
</evidence>
<comment type="cofactor">
    <cofactor evidence="1">
        <name>FMN</name>
        <dbReference type="ChEBI" id="CHEBI:58210"/>
    </cofactor>
</comment>
<keyword evidence="10 13" id="KW-0503">Monooxygenase</keyword>
<evidence type="ECO:0000256" key="8">
    <source>
        <dbReference type="ARBA" id="ARBA00022741"/>
    </source>
</evidence>
<dbReference type="AlphaFoldDB" id="A0A1G8RIR9"/>
<dbReference type="GO" id="GO:0009636">
    <property type="term" value="P:response to toxic substance"/>
    <property type="evidence" value="ECO:0007669"/>
    <property type="project" value="UniProtKB-KW"/>
</dbReference>
<sequence length="346" mass="36944">MMEGKRITDLLETEIPVVQAGMAGGVTTPELVAAVSEAGAFGTIGAGYMSAEDMKESIREVKKRTSKPFGVNLFVPEEPEASLEDRERAAEALRPYREELGMDDGDAPEVPDVFLEQVEGVLAETVPVVSFTFGIPPKEVIQSLKQAGMTVIGTATTVEEAVQNEEAGMDAVVAQGAEAGGHRGTFDTTFDKAMIGSMSLLPQVADHVSIPIIAAGGIMDRRGVDAAFVLGAEGVQLGTAFLTTRESGAQAVHKEAVLHAGEADTVVTKAFSGKPARGIENRFTREMEGRNVLDYPLQNALTKPIRKEAGRQQNTDFLSLWSGQSPRLSQDMTVAELIRSLVGPWE</sequence>
<comment type="catalytic activity">
    <reaction evidence="12">
        <text>3 propionate 3-nitronate + 3 O2 + H2O = 3 3-oxopropanoate + 2 nitrate + nitrite + H2O2 + 3 H(+)</text>
        <dbReference type="Rhea" id="RHEA:57332"/>
        <dbReference type="ChEBI" id="CHEBI:15377"/>
        <dbReference type="ChEBI" id="CHEBI:15378"/>
        <dbReference type="ChEBI" id="CHEBI:15379"/>
        <dbReference type="ChEBI" id="CHEBI:16240"/>
        <dbReference type="ChEBI" id="CHEBI:16301"/>
        <dbReference type="ChEBI" id="CHEBI:17632"/>
        <dbReference type="ChEBI" id="CHEBI:33190"/>
        <dbReference type="ChEBI" id="CHEBI:136067"/>
    </reaction>
</comment>
<evidence type="ECO:0000256" key="3">
    <source>
        <dbReference type="ARBA" id="ARBA00009881"/>
    </source>
</evidence>
<keyword evidence="8" id="KW-0547">Nucleotide-binding</keyword>
<dbReference type="InterPro" id="IPR004136">
    <property type="entry name" value="NMO"/>
</dbReference>
<comment type="similarity">
    <text evidence="3">Belongs to the nitronate monooxygenase family. NMO class I subfamily.</text>
</comment>
<proteinExistence type="inferred from homology"/>
<dbReference type="PANTHER" id="PTHR42747:SF3">
    <property type="entry name" value="NITRONATE MONOOXYGENASE-RELATED"/>
    <property type="match status" value="1"/>
</dbReference>
<reference evidence="14" key="1">
    <citation type="submission" date="2016-10" db="EMBL/GenBank/DDBJ databases">
        <authorList>
            <person name="Varghese N."/>
            <person name="Submissions S."/>
        </authorList>
    </citation>
    <scope>NUCLEOTIDE SEQUENCE [LARGE SCALE GENOMIC DNA]</scope>
    <source>
        <strain evidence="14">DSM 4771</strain>
    </source>
</reference>
<evidence type="ECO:0000256" key="5">
    <source>
        <dbReference type="ARBA" id="ARBA00022575"/>
    </source>
</evidence>
<keyword evidence="5" id="KW-0216">Detoxification</keyword>
<evidence type="ECO:0000256" key="10">
    <source>
        <dbReference type="ARBA" id="ARBA00023033"/>
    </source>
</evidence>
<dbReference type="CDD" id="cd04730">
    <property type="entry name" value="NPD_like"/>
    <property type="match status" value="1"/>
</dbReference>
<dbReference type="InterPro" id="IPR013785">
    <property type="entry name" value="Aldolase_TIM"/>
</dbReference>
<evidence type="ECO:0000256" key="7">
    <source>
        <dbReference type="ARBA" id="ARBA00022643"/>
    </source>
</evidence>
<keyword evidence="6" id="KW-0285">Flavoprotein</keyword>
<evidence type="ECO:0000256" key="4">
    <source>
        <dbReference type="ARBA" id="ARBA00013457"/>
    </source>
</evidence>
<dbReference type="STRING" id="86666.SAMN04490247_1058"/>
<evidence type="ECO:0000256" key="2">
    <source>
        <dbReference type="ARBA" id="ARBA00003535"/>
    </source>
</evidence>
<evidence type="ECO:0000256" key="9">
    <source>
        <dbReference type="ARBA" id="ARBA00023002"/>
    </source>
</evidence>
<dbReference type="GO" id="GO:0018580">
    <property type="term" value="F:nitronate monooxygenase activity"/>
    <property type="evidence" value="ECO:0007669"/>
    <property type="project" value="InterPro"/>
</dbReference>
<dbReference type="GO" id="GO:0000166">
    <property type="term" value="F:nucleotide binding"/>
    <property type="evidence" value="ECO:0007669"/>
    <property type="project" value="UniProtKB-KW"/>
</dbReference>
<evidence type="ECO:0000256" key="12">
    <source>
        <dbReference type="ARBA" id="ARBA00049401"/>
    </source>
</evidence>
<evidence type="ECO:0000313" key="13">
    <source>
        <dbReference type="EMBL" id="SDJ16832.1"/>
    </source>
</evidence>
<keyword evidence="7" id="KW-0288">FMN</keyword>
<dbReference type="EMBL" id="FNEV01000002">
    <property type="protein sequence ID" value="SDJ16832.1"/>
    <property type="molecule type" value="Genomic_DNA"/>
</dbReference>
<accession>A0A1G8RIR9</accession>
<dbReference type="Gene3D" id="3.20.20.70">
    <property type="entry name" value="Aldolase class I"/>
    <property type="match status" value="1"/>
</dbReference>
<dbReference type="Pfam" id="PF03060">
    <property type="entry name" value="NMO"/>
    <property type="match status" value="1"/>
</dbReference>
<dbReference type="PANTHER" id="PTHR42747">
    <property type="entry name" value="NITRONATE MONOOXYGENASE-RELATED"/>
    <property type="match status" value="1"/>
</dbReference>
<comment type="function">
    <text evidence="2">Nitronate monooxygenase that uses molecular oxygen to catalyze the oxidative denitrification of alkyl nitronates. Acts on propionate 3-nitronate (P3N), the presumed physiological substrate. Probably functions in the detoxification of P3N, a metabolic poison produced by plants and fungi as a defense mechanism.</text>
</comment>